<dbReference type="EMBL" id="JALNTZ010000002">
    <property type="protein sequence ID" value="KAJ3661925.1"/>
    <property type="molecule type" value="Genomic_DNA"/>
</dbReference>
<sequence>MLYHDIHKSRANYENKLLSKGPKALYKYTKSKLTSKVSKPVVKNKDGELCANDFSTAEAFADHFESVYLNELCDNFPEILSPRVSESLDTIEFPEDIVYEELCRLDSVSSPGPDNLSPHVLRSCARTLSKPLSHIFHLSLTTSRLPPLWKKVHVIFKKGEKTEAANYRPISLTSVCVKIMERIPNCEIFAKFSTRK</sequence>
<reference evidence="1" key="1">
    <citation type="journal article" date="2023" name="G3 (Bethesda)">
        <title>Whole genome assemblies of Zophobas morio and Tenebrio molitor.</title>
        <authorList>
            <person name="Kaur S."/>
            <person name="Stinson S.A."/>
            <person name="diCenzo G.C."/>
        </authorList>
    </citation>
    <scope>NUCLEOTIDE SEQUENCE</scope>
    <source>
        <strain evidence="1">QUZm001</strain>
    </source>
</reference>
<organism evidence="1 2">
    <name type="scientific">Zophobas morio</name>
    <dbReference type="NCBI Taxonomy" id="2755281"/>
    <lineage>
        <taxon>Eukaryota</taxon>
        <taxon>Metazoa</taxon>
        <taxon>Ecdysozoa</taxon>
        <taxon>Arthropoda</taxon>
        <taxon>Hexapoda</taxon>
        <taxon>Insecta</taxon>
        <taxon>Pterygota</taxon>
        <taxon>Neoptera</taxon>
        <taxon>Endopterygota</taxon>
        <taxon>Coleoptera</taxon>
        <taxon>Polyphaga</taxon>
        <taxon>Cucujiformia</taxon>
        <taxon>Tenebrionidae</taxon>
        <taxon>Zophobas</taxon>
    </lineage>
</organism>
<dbReference type="Proteomes" id="UP001168821">
    <property type="component" value="Unassembled WGS sequence"/>
</dbReference>
<gene>
    <name evidence="1" type="ORF">Zmor_006299</name>
</gene>
<dbReference type="AlphaFoldDB" id="A0AA38MLA6"/>
<name>A0AA38MLA6_9CUCU</name>
<proteinExistence type="predicted"/>
<evidence type="ECO:0008006" key="3">
    <source>
        <dbReference type="Google" id="ProtNLM"/>
    </source>
</evidence>
<comment type="caution">
    <text evidence="1">The sequence shown here is derived from an EMBL/GenBank/DDBJ whole genome shotgun (WGS) entry which is preliminary data.</text>
</comment>
<protein>
    <recommendedName>
        <fullName evidence="3">RNA-directed DNA polymerase from mobile element jockey</fullName>
    </recommendedName>
</protein>
<accession>A0AA38MLA6</accession>
<keyword evidence="2" id="KW-1185">Reference proteome</keyword>
<evidence type="ECO:0000313" key="2">
    <source>
        <dbReference type="Proteomes" id="UP001168821"/>
    </source>
</evidence>
<dbReference type="PANTHER" id="PTHR33395:SF22">
    <property type="entry name" value="REVERSE TRANSCRIPTASE DOMAIN-CONTAINING PROTEIN"/>
    <property type="match status" value="1"/>
</dbReference>
<evidence type="ECO:0000313" key="1">
    <source>
        <dbReference type="EMBL" id="KAJ3661925.1"/>
    </source>
</evidence>
<dbReference type="PANTHER" id="PTHR33395">
    <property type="entry name" value="TRANSCRIPTASE, PUTATIVE-RELATED-RELATED"/>
    <property type="match status" value="1"/>
</dbReference>